<dbReference type="OrthoDB" id="5427526at2759"/>
<comment type="caution">
    <text evidence="2">The sequence shown here is derived from an EMBL/GenBank/DDBJ whole genome shotgun (WGS) entry which is preliminary data.</text>
</comment>
<feature type="compositionally biased region" description="Acidic residues" evidence="1">
    <location>
        <begin position="98"/>
        <end position="110"/>
    </location>
</feature>
<name>A0A507R4A6_MONPU</name>
<dbReference type="EMBL" id="VIFY01000020">
    <property type="protein sequence ID" value="TQB75439.1"/>
    <property type="molecule type" value="Genomic_DNA"/>
</dbReference>
<evidence type="ECO:0000313" key="3">
    <source>
        <dbReference type="Proteomes" id="UP000319663"/>
    </source>
</evidence>
<sequence>MPAIPPSPLRQSHRRSYSHSSNDFSDEYAMNGFQSPPRSPRSPRSSGPPSPSTPRQRNIRGLNGSNRVSGDYSLSAIADGDTGGGDGGGGGLGSLADELADAWEEDEEDGYGYASGIENAPAEPQRNDSEGEGEDGYIEKTDMRGTATLDTGIAASPERTVHQQHLKQRLRNGHNRYRRHESSYDGSDYGNDSDLEEAADISPGLENQMAEVESLARRGLENNGSENDHVVKRTVESLRELGAQSAIENSAMRLITAHTSIASHLTSQTRALQTLAHPLLLSHLPLLSTDAVDSLIPLIDEGLLPNLPYPYPSPQQQQQQSSRPATPSSQSSSLLDPLASLQALITQTADLNHSLRGLSDTLYEARQLTSTASRRLRSARELVAELRREEEGREEGTRWIERGDWDRRLREREAGRVCGEVVSGFEEVCGQWRERLFGTAAAPAGTEAVAG</sequence>
<organism evidence="2 3">
    <name type="scientific">Monascus purpureus</name>
    <name type="common">Red mold</name>
    <name type="synonym">Monascus anka</name>
    <dbReference type="NCBI Taxonomy" id="5098"/>
    <lineage>
        <taxon>Eukaryota</taxon>
        <taxon>Fungi</taxon>
        <taxon>Dikarya</taxon>
        <taxon>Ascomycota</taxon>
        <taxon>Pezizomycotina</taxon>
        <taxon>Eurotiomycetes</taxon>
        <taxon>Eurotiomycetidae</taxon>
        <taxon>Eurotiales</taxon>
        <taxon>Aspergillaceae</taxon>
        <taxon>Monascus</taxon>
    </lineage>
</organism>
<evidence type="ECO:0000313" key="2">
    <source>
        <dbReference type="EMBL" id="TQB75439.1"/>
    </source>
</evidence>
<feature type="region of interest" description="Disordered" evidence="1">
    <location>
        <begin position="307"/>
        <end position="333"/>
    </location>
</feature>
<proteinExistence type="predicted"/>
<feature type="compositionally biased region" description="Low complexity" evidence="1">
    <location>
        <begin position="314"/>
        <end position="333"/>
    </location>
</feature>
<feature type="compositionally biased region" description="Gly residues" evidence="1">
    <location>
        <begin position="81"/>
        <end position="93"/>
    </location>
</feature>
<protein>
    <submittedName>
        <fullName evidence="2">Uncharacterized protein</fullName>
    </submittedName>
</protein>
<reference evidence="2 3" key="1">
    <citation type="submission" date="2019-06" db="EMBL/GenBank/DDBJ databases">
        <title>Wine fermentation using esterase from Monascus purpureus.</title>
        <authorList>
            <person name="Geng C."/>
            <person name="Zhang Y."/>
        </authorList>
    </citation>
    <scope>NUCLEOTIDE SEQUENCE [LARGE SCALE GENOMIC DNA]</scope>
    <source>
        <strain evidence="2">HQ1</strain>
    </source>
</reference>
<dbReference type="Proteomes" id="UP000319663">
    <property type="component" value="Unassembled WGS sequence"/>
</dbReference>
<accession>A0A507R4A6</accession>
<keyword evidence="3" id="KW-1185">Reference proteome</keyword>
<feature type="region of interest" description="Disordered" evidence="1">
    <location>
        <begin position="168"/>
        <end position="196"/>
    </location>
</feature>
<evidence type="ECO:0000256" key="1">
    <source>
        <dbReference type="SAM" id="MobiDB-lite"/>
    </source>
</evidence>
<feature type="compositionally biased region" description="Basic residues" evidence="1">
    <location>
        <begin position="168"/>
        <end position="179"/>
    </location>
</feature>
<gene>
    <name evidence="2" type="ORF">MPDQ_003128</name>
</gene>
<dbReference type="AlphaFoldDB" id="A0A507R4A6"/>
<feature type="region of interest" description="Disordered" evidence="1">
    <location>
        <begin position="1"/>
        <end position="135"/>
    </location>
</feature>